<keyword evidence="1" id="KW-0812">Transmembrane</keyword>
<feature type="transmembrane region" description="Helical" evidence="1">
    <location>
        <begin position="82"/>
        <end position="103"/>
    </location>
</feature>
<comment type="caution">
    <text evidence="2">The sequence shown here is derived from an EMBL/GenBank/DDBJ whole genome shotgun (WGS) entry which is preliminary data.</text>
</comment>
<dbReference type="Proteomes" id="UP000230282">
    <property type="component" value="Unassembled WGS sequence"/>
</dbReference>
<reference evidence="2 3" key="1">
    <citation type="submission" date="2017-11" db="EMBL/GenBank/DDBJ databases">
        <title>Reclassification of Bisgaard taxon 5 as Caviibacterium pharyngocola gen. nov., sp. nov.</title>
        <authorList>
            <person name="Christensen H."/>
        </authorList>
    </citation>
    <scope>NUCLEOTIDE SEQUENCE [LARGE SCALE GENOMIC DNA]</scope>
    <source>
        <strain evidence="2 3">7_3</strain>
    </source>
</reference>
<dbReference type="InterPro" id="IPR035333">
    <property type="entry name" value="DUF5389"/>
</dbReference>
<protein>
    <submittedName>
        <fullName evidence="2">Uncharacterized protein</fullName>
    </submittedName>
</protein>
<gene>
    <name evidence="2" type="ORF">CVP04_03435</name>
</gene>
<feature type="transmembrane region" description="Helical" evidence="1">
    <location>
        <begin position="53"/>
        <end position="70"/>
    </location>
</feature>
<dbReference type="OrthoDB" id="5690765at2"/>
<evidence type="ECO:0000256" key="1">
    <source>
        <dbReference type="SAM" id="Phobius"/>
    </source>
</evidence>
<dbReference type="AlphaFoldDB" id="A0A2M8RXS5"/>
<feature type="transmembrane region" description="Helical" evidence="1">
    <location>
        <begin position="12"/>
        <end position="33"/>
    </location>
</feature>
<keyword evidence="1" id="KW-0472">Membrane</keyword>
<keyword evidence="3" id="KW-1185">Reference proteome</keyword>
<sequence length="104" mass="11797">MKRQSMPKEFSGFFWALMGFCLPVFLWPLALLISPNLLKNTNLTDFQVTAMSIFLWVYPFVLGIMARVIYKVHQTAPQSGKRLLGISAVIFYAVLCYVAVVGFN</sequence>
<proteinExistence type="predicted"/>
<accession>A0A2M8RXS5</accession>
<dbReference type="RefSeq" id="WP_100296114.1">
    <property type="nucleotide sequence ID" value="NZ_PHGZ01000006.1"/>
</dbReference>
<evidence type="ECO:0000313" key="3">
    <source>
        <dbReference type="Proteomes" id="UP000230282"/>
    </source>
</evidence>
<name>A0A2M8RXS5_9PAST</name>
<keyword evidence="1" id="KW-1133">Transmembrane helix</keyword>
<dbReference type="Pfam" id="PF17364">
    <property type="entry name" value="DUF5389"/>
    <property type="match status" value="1"/>
</dbReference>
<organism evidence="2 3">
    <name type="scientific">Caviibacterium pharyngocola</name>
    <dbReference type="NCBI Taxonomy" id="28159"/>
    <lineage>
        <taxon>Bacteria</taxon>
        <taxon>Pseudomonadati</taxon>
        <taxon>Pseudomonadota</taxon>
        <taxon>Gammaproteobacteria</taxon>
        <taxon>Pasteurellales</taxon>
        <taxon>Pasteurellaceae</taxon>
        <taxon>Caviibacterium</taxon>
    </lineage>
</organism>
<dbReference type="EMBL" id="PHGZ01000006">
    <property type="protein sequence ID" value="PJG83693.1"/>
    <property type="molecule type" value="Genomic_DNA"/>
</dbReference>
<evidence type="ECO:0000313" key="2">
    <source>
        <dbReference type="EMBL" id="PJG83693.1"/>
    </source>
</evidence>